<reference evidence="1 2" key="1">
    <citation type="submission" date="2016-08" db="EMBL/GenBank/DDBJ databases">
        <title>Hymenobacter coccineus sp. nov., Hymenobacter lapidarius sp. nov. and Hymenobacter glacialis sp. nov., isolated from Antarctic soil.</title>
        <authorList>
            <person name="Sedlacek I."/>
            <person name="Kralova S."/>
            <person name="Kyrova K."/>
            <person name="Maslanova I."/>
            <person name="Stankova E."/>
            <person name="Vrbovska V."/>
            <person name="Nemec M."/>
            <person name="Bartak M."/>
            <person name="Svec P."/>
            <person name="Busse H.-J."/>
            <person name="Pantucek R."/>
        </authorList>
    </citation>
    <scope>NUCLEOTIDE SEQUENCE [LARGE SCALE GENOMIC DNA]</scope>
    <source>
        <strain evidence="1 2">CCM 8649</strain>
    </source>
</reference>
<dbReference type="OrthoDB" id="884780at2"/>
<organism evidence="1 2">
    <name type="scientific">Hymenobacter coccineus</name>
    <dbReference type="NCBI Taxonomy" id="1908235"/>
    <lineage>
        <taxon>Bacteria</taxon>
        <taxon>Pseudomonadati</taxon>
        <taxon>Bacteroidota</taxon>
        <taxon>Cytophagia</taxon>
        <taxon>Cytophagales</taxon>
        <taxon>Hymenobacteraceae</taxon>
        <taxon>Hymenobacter</taxon>
    </lineage>
</organism>
<dbReference type="EMBL" id="MDZA01000013">
    <property type="protein sequence ID" value="OGX92086.1"/>
    <property type="molecule type" value="Genomic_DNA"/>
</dbReference>
<dbReference type="RefSeq" id="WP_070739576.1">
    <property type="nucleotide sequence ID" value="NZ_MDZA01000013.1"/>
</dbReference>
<gene>
    <name evidence="1" type="ORF">BEN49_17225</name>
</gene>
<protein>
    <submittedName>
        <fullName evidence="1">Uncharacterized protein</fullName>
    </submittedName>
</protein>
<dbReference type="AlphaFoldDB" id="A0A1G1TMI4"/>
<comment type="caution">
    <text evidence="1">The sequence shown here is derived from an EMBL/GenBank/DDBJ whole genome shotgun (WGS) entry which is preliminary data.</text>
</comment>
<evidence type="ECO:0000313" key="1">
    <source>
        <dbReference type="EMBL" id="OGX92086.1"/>
    </source>
</evidence>
<dbReference type="Proteomes" id="UP000177506">
    <property type="component" value="Unassembled WGS sequence"/>
</dbReference>
<evidence type="ECO:0000313" key="2">
    <source>
        <dbReference type="Proteomes" id="UP000177506"/>
    </source>
</evidence>
<proteinExistence type="predicted"/>
<name>A0A1G1TMI4_9BACT</name>
<keyword evidence="2" id="KW-1185">Reference proteome</keyword>
<accession>A0A1G1TMI4</accession>
<sequence>MEDHISPMNYEAFIRRAHGCTREQKGASCDYFRNLQTTESGWLKLTGIGSADKQLTAIKGHLAKAIQAFLKPRRGRKLTADEAEQLAGLQLSIERSYGSADLIPLIRRGLDITQPYKEA</sequence>